<feature type="transmembrane region" description="Helical" evidence="6">
    <location>
        <begin position="124"/>
        <end position="150"/>
    </location>
</feature>
<dbReference type="EMBL" id="VJWA01000002">
    <property type="protein sequence ID" value="TRW15322.1"/>
    <property type="molecule type" value="Genomic_DNA"/>
</dbReference>
<keyword evidence="4 6" id="KW-1133">Transmembrane helix</keyword>
<protein>
    <submittedName>
        <fullName evidence="7">YihY/virulence factor BrkB family protein</fullName>
    </submittedName>
</protein>
<evidence type="ECO:0000256" key="6">
    <source>
        <dbReference type="SAM" id="Phobius"/>
    </source>
</evidence>
<feature type="transmembrane region" description="Helical" evidence="6">
    <location>
        <begin position="235"/>
        <end position="256"/>
    </location>
</feature>
<dbReference type="NCBIfam" id="TIGR00765">
    <property type="entry name" value="yihY_not_rbn"/>
    <property type="match status" value="1"/>
</dbReference>
<feature type="transmembrane region" description="Helical" evidence="6">
    <location>
        <begin position="86"/>
        <end position="112"/>
    </location>
</feature>
<dbReference type="Pfam" id="PF03631">
    <property type="entry name" value="Virul_fac_BrkB"/>
    <property type="match status" value="1"/>
</dbReference>
<reference evidence="7 8" key="1">
    <citation type="submission" date="2019-07" db="EMBL/GenBank/DDBJ databases">
        <title>Novel species isolated from glacier.</title>
        <authorList>
            <person name="Liu Q."/>
            <person name="Xin Y.-H."/>
        </authorList>
    </citation>
    <scope>NUCLEOTIDE SEQUENCE [LARGE SCALE GENOMIC DNA]</scope>
    <source>
        <strain evidence="7 8">LB1R16</strain>
    </source>
</reference>
<dbReference type="Proteomes" id="UP000317894">
    <property type="component" value="Unassembled WGS sequence"/>
</dbReference>
<evidence type="ECO:0000256" key="3">
    <source>
        <dbReference type="ARBA" id="ARBA00022692"/>
    </source>
</evidence>
<evidence type="ECO:0000256" key="1">
    <source>
        <dbReference type="ARBA" id="ARBA00004651"/>
    </source>
</evidence>
<keyword evidence="2" id="KW-1003">Cell membrane</keyword>
<evidence type="ECO:0000313" key="8">
    <source>
        <dbReference type="Proteomes" id="UP000317894"/>
    </source>
</evidence>
<gene>
    <name evidence="7" type="ORF">FMM06_14150</name>
</gene>
<keyword evidence="8" id="KW-1185">Reference proteome</keyword>
<name>A0A552UAT5_9SPHN</name>
<feature type="transmembrane region" description="Helical" evidence="6">
    <location>
        <begin position="198"/>
        <end position="223"/>
    </location>
</feature>
<accession>A0A552UAT5</accession>
<evidence type="ECO:0000256" key="2">
    <source>
        <dbReference type="ARBA" id="ARBA00022475"/>
    </source>
</evidence>
<dbReference type="OrthoDB" id="9781030at2"/>
<dbReference type="AlphaFoldDB" id="A0A552UAT5"/>
<evidence type="ECO:0000256" key="5">
    <source>
        <dbReference type="ARBA" id="ARBA00023136"/>
    </source>
</evidence>
<organism evidence="7 8">
    <name type="scientific">Glacieibacterium frigidum</name>
    <dbReference type="NCBI Taxonomy" id="2593303"/>
    <lineage>
        <taxon>Bacteria</taxon>
        <taxon>Pseudomonadati</taxon>
        <taxon>Pseudomonadota</taxon>
        <taxon>Alphaproteobacteria</taxon>
        <taxon>Sphingomonadales</taxon>
        <taxon>Sphingosinicellaceae</taxon>
        <taxon>Glacieibacterium</taxon>
    </lineage>
</organism>
<sequence length="293" mass="30256">MRRTYAEAGNDNLGLVAAGVAFYCFLALVPLLGALVLTYGLVVEPADVTRHISAIASVIPAEAAKLIDEQLVNVVNSASGKKGLGLAAALALALYGAMKGAGALITALGIVYEQPETRGFVRTTLLQLAMTLGAVLLTVALLAAASASAFLEDLAGQLSSVAAVAIKVGAWAVTAIVATFGIAAVYRYAPARRSPRWTWLTPGSVFACVGFVVATLGFGYYAARFGDYNATYGSLGAVVVLLFWLYLSAYVLLLGAELNSELEHQTARDTTTGGDKPMGTRGAVMADQAAAAD</sequence>
<dbReference type="PIRSF" id="PIRSF035875">
    <property type="entry name" value="RNase_BN"/>
    <property type="match status" value="1"/>
</dbReference>
<proteinExistence type="predicted"/>
<dbReference type="GO" id="GO:0005886">
    <property type="term" value="C:plasma membrane"/>
    <property type="evidence" value="ECO:0007669"/>
    <property type="project" value="UniProtKB-SubCell"/>
</dbReference>
<dbReference type="PANTHER" id="PTHR30213:SF0">
    <property type="entry name" value="UPF0761 MEMBRANE PROTEIN YIHY"/>
    <property type="match status" value="1"/>
</dbReference>
<comment type="caution">
    <text evidence="7">The sequence shown here is derived from an EMBL/GenBank/DDBJ whole genome shotgun (WGS) entry which is preliminary data.</text>
</comment>
<keyword evidence="3 6" id="KW-0812">Transmembrane</keyword>
<dbReference type="PANTHER" id="PTHR30213">
    <property type="entry name" value="INNER MEMBRANE PROTEIN YHJD"/>
    <property type="match status" value="1"/>
</dbReference>
<feature type="transmembrane region" description="Helical" evidence="6">
    <location>
        <begin position="12"/>
        <end position="37"/>
    </location>
</feature>
<feature type="transmembrane region" description="Helical" evidence="6">
    <location>
        <begin position="162"/>
        <end position="186"/>
    </location>
</feature>
<keyword evidence="5 6" id="KW-0472">Membrane</keyword>
<evidence type="ECO:0000256" key="4">
    <source>
        <dbReference type="ARBA" id="ARBA00022989"/>
    </source>
</evidence>
<dbReference type="InterPro" id="IPR017039">
    <property type="entry name" value="Virul_fac_BrkB"/>
</dbReference>
<comment type="subcellular location">
    <subcellularLocation>
        <location evidence="1">Cell membrane</location>
        <topology evidence="1">Multi-pass membrane protein</topology>
    </subcellularLocation>
</comment>
<evidence type="ECO:0000313" key="7">
    <source>
        <dbReference type="EMBL" id="TRW15322.1"/>
    </source>
</evidence>